<evidence type="ECO:0000313" key="2">
    <source>
        <dbReference type="Proteomes" id="UP000289555"/>
    </source>
</evidence>
<gene>
    <name evidence="1" type="ORF">HORIV_66780</name>
</gene>
<reference evidence="2" key="1">
    <citation type="journal article" date="2019" name="Microbiol. Resour. Announc.">
        <title>Complete Genome Sequence of Halomonas olivaria, a Moderately Halophilic Bacterium Isolated from Olive Processing Effluents, Obtained by Nanopore Sequencing.</title>
        <authorList>
            <person name="Nagata S."/>
            <person name="Ii K.M."/>
            <person name="Tsukimi T."/>
            <person name="Miura M.C."/>
            <person name="Galipon J."/>
            <person name="Arakawa K."/>
        </authorList>
    </citation>
    <scope>NUCLEOTIDE SEQUENCE [LARGE SCALE GENOMIC DNA]</scope>
    <source>
        <strain evidence="2">TYRC17</strain>
    </source>
</reference>
<accession>A0ABM7GU03</accession>
<dbReference type="EMBL" id="AP019416">
    <property type="protein sequence ID" value="BBI54257.1"/>
    <property type="molecule type" value="Genomic_DNA"/>
</dbReference>
<keyword evidence="2" id="KW-1185">Reference proteome</keyword>
<protein>
    <submittedName>
        <fullName evidence="1">Uncharacterized protein</fullName>
    </submittedName>
</protein>
<organism evidence="1 2">
    <name type="scientific">Vreelandella olivaria</name>
    <dbReference type="NCBI Taxonomy" id="390919"/>
    <lineage>
        <taxon>Bacteria</taxon>
        <taxon>Pseudomonadati</taxon>
        <taxon>Pseudomonadota</taxon>
        <taxon>Gammaproteobacteria</taxon>
        <taxon>Oceanospirillales</taxon>
        <taxon>Halomonadaceae</taxon>
        <taxon>Vreelandella</taxon>
    </lineage>
</organism>
<name>A0ABM7GU03_9GAMM</name>
<proteinExistence type="predicted"/>
<evidence type="ECO:0000313" key="1">
    <source>
        <dbReference type="EMBL" id="BBI54257.1"/>
    </source>
</evidence>
<sequence length="58" mass="6660">MYIITGRIVKRTMAMTNSRDGVFNAINKEPLRYRLPKGYVKAESALNRLSLCEISGRR</sequence>
<dbReference type="Proteomes" id="UP000289555">
    <property type="component" value="Chromosome"/>
</dbReference>